<feature type="transmembrane region" description="Helical" evidence="6">
    <location>
        <begin position="155"/>
        <end position="175"/>
    </location>
</feature>
<evidence type="ECO:0000256" key="4">
    <source>
        <dbReference type="ARBA" id="ARBA00022989"/>
    </source>
</evidence>
<feature type="transmembrane region" description="Helical" evidence="6">
    <location>
        <begin position="7"/>
        <end position="25"/>
    </location>
</feature>
<proteinExistence type="predicted"/>
<evidence type="ECO:0000313" key="8">
    <source>
        <dbReference type="EMBL" id="PJC22905.1"/>
    </source>
</evidence>
<feature type="transmembrane region" description="Helical" evidence="6">
    <location>
        <begin position="242"/>
        <end position="262"/>
    </location>
</feature>
<dbReference type="InterPro" id="IPR000620">
    <property type="entry name" value="EamA_dom"/>
</dbReference>
<feature type="transmembrane region" description="Helical" evidence="6">
    <location>
        <begin position="268"/>
        <end position="287"/>
    </location>
</feature>
<feature type="transmembrane region" description="Helical" evidence="6">
    <location>
        <begin position="102"/>
        <end position="120"/>
    </location>
</feature>
<feature type="transmembrane region" description="Helical" evidence="6">
    <location>
        <begin position="70"/>
        <end position="90"/>
    </location>
</feature>
<dbReference type="AlphaFoldDB" id="A0A2M8EJK1"/>
<evidence type="ECO:0000313" key="9">
    <source>
        <dbReference type="Proteomes" id="UP000228781"/>
    </source>
</evidence>
<dbReference type="Pfam" id="PF00892">
    <property type="entry name" value="EamA"/>
    <property type="match status" value="2"/>
</dbReference>
<sequence length="295" mass="32578">MERLERKGTILVLTTAVISGFSIFINKFGVKEFDPYLFTWLKNSFVALFLLGLIIGVREVEELKRLQRKDWLLLSAIGLVGGAIPFLLFFKGLSLTTGANASFVHKTMFVYVAFFAATFLKERIDRRILLAAILLLLGNVLFLKILPFGSRSGDLLIFLATMFWAGENTLSKYALRMLSPRVVAFGRMGIGSLFIFLFLLFTGHLTALANLTLPHLRWLFITSLFLFGYVTTWYAGLRYLKATVATSILLLGGPITALLTLVTSGASLAFPQFLGVLLLIGGVAVVAKVHELVGT</sequence>
<reference evidence="9" key="1">
    <citation type="submission" date="2017-09" db="EMBL/GenBank/DDBJ databases">
        <title>Depth-based differentiation of microbial function through sediment-hosted aquifers and enrichment of novel symbionts in the deep terrestrial subsurface.</title>
        <authorList>
            <person name="Probst A.J."/>
            <person name="Ladd B."/>
            <person name="Jarett J.K."/>
            <person name="Geller-Mcgrath D.E."/>
            <person name="Sieber C.M.K."/>
            <person name="Emerson J.B."/>
            <person name="Anantharaman K."/>
            <person name="Thomas B.C."/>
            <person name="Malmstrom R."/>
            <person name="Stieglmeier M."/>
            <person name="Klingl A."/>
            <person name="Woyke T."/>
            <person name="Ryan C.M."/>
            <person name="Banfield J.F."/>
        </authorList>
    </citation>
    <scope>NUCLEOTIDE SEQUENCE [LARGE SCALE GENOMIC DNA]</scope>
</reference>
<feature type="transmembrane region" description="Helical" evidence="6">
    <location>
        <begin position="127"/>
        <end position="149"/>
    </location>
</feature>
<feature type="domain" description="EamA" evidence="7">
    <location>
        <begin position="152"/>
        <end position="286"/>
    </location>
</feature>
<accession>A0A2M8EJK1</accession>
<dbReference type="InterPro" id="IPR037185">
    <property type="entry name" value="EmrE-like"/>
</dbReference>
<gene>
    <name evidence="8" type="ORF">CO059_01370</name>
</gene>
<keyword evidence="3 6" id="KW-0812">Transmembrane</keyword>
<dbReference type="Proteomes" id="UP000228781">
    <property type="component" value="Unassembled WGS sequence"/>
</dbReference>
<feature type="domain" description="EamA" evidence="7">
    <location>
        <begin position="7"/>
        <end position="142"/>
    </location>
</feature>
<dbReference type="PANTHER" id="PTHR32322">
    <property type="entry name" value="INNER MEMBRANE TRANSPORTER"/>
    <property type="match status" value="1"/>
</dbReference>
<dbReference type="EMBL" id="PFSK01000016">
    <property type="protein sequence ID" value="PJC22905.1"/>
    <property type="molecule type" value="Genomic_DNA"/>
</dbReference>
<keyword evidence="2" id="KW-1003">Cell membrane</keyword>
<dbReference type="SUPFAM" id="SSF103481">
    <property type="entry name" value="Multidrug resistance efflux transporter EmrE"/>
    <property type="match status" value="2"/>
</dbReference>
<evidence type="ECO:0000256" key="2">
    <source>
        <dbReference type="ARBA" id="ARBA00022475"/>
    </source>
</evidence>
<evidence type="ECO:0000259" key="7">
    <source>
        <dbReference type="Pfam" id="PF00892"/>
    </source>
</evidence>
<dbReference type="PANTHER" id="PTHR32322:SF18">
    <property type="entry name" value="S-ADENOSYLMETHIONINE_S-ADENOSYLHOMOCYSTEINE TRANSPORTER"/>
    <property type="match status" value="1"/>
</dbReference>
<feature type="transmembrane region" description="Helical" evidence="6">
    <location>
        <begin position="182"/>
        <end position="203"/>
    </location>
</feature>
<dbReference type="GO" id="GO:0005886">
    <property type="term" value="C:plasma membrane"/>
    <property type="evidence" value="ECO:0007669"/>
    <property type="project" value="UniProtKB-SubCell"/>
</dbReference>
<evidence type="ECO:0000256" key="3">
    <source>
        <dbReference type="ARBA" id="ARBA00022692"/>
    </source>
</evidence>
<keyword evidence="5 6" id="KW-0472">Membrane</keyword>
<evidence type="ECO:0000256" key="5">
    <source>
        <dbReference type="ARBA" id="ARBA00023136"/>
    </source>
</evidence>
<organism evidence="8 9">
    <name type="scientific">candidate division WWE3 bacterium CG_4_9_14_0_2_um_filter_48_10</name>
    <dbReference type="NCBI Taxonomy" id="1975078"/>
    <lineage>
        <taxon>Bacteria</taxon>
        <taxon>Katanobacteria</taxon>
    </lineage>
</organism>
<name>A0A2M8EJK1_UNCKA</name>
<feature type="transmembrane region" description="Helical" evidence="6">
    <location>
        <begin position="215"/>
        <end position="235"/>
    </location>
</feature>
<protein>
    <recommendedName>
        <fullName evidence="7">EamA domain-containing protein</fullName>
    </recommendedName>
</protein>
<dbReference type="InterPro" id="IPR050638">
    <property type="entry name" value="AA-Vitamin_Transporters"/>
</dbReference>
<evidence type="ECO:0000256" key="1">
    <source>
        <dbReference type="ARBA" id="ARBA00004651"/>
    </source>
</evidence>
<evidence type="ECO:0000256" key="6">
    <source>
        <dbReference type="SAM" id="Phobius"/>
    </source>
</evidence>
<feature type="transmembrane region" description="Helical" evidence="6">
    <location>
        <begin position="37"/>
        <end position="58"/>
    </location>
</feature>
<comment type="caution">
    <text evidence="8">The sequence shown here is derived from an EMBL/GenBank/DDBJ whole genome shotgun (WGS) entry which is preliminary data.</text>
</comment>
<comment type="subcellular location">
    <subcellularLocation>
        <location evidence="1">Cell membrane</location>
        <topology evidence="1">Multi-pass membrane protein</topology>
    </subcellularLocation>
</comment>
<keyword evidence="4 6" id="KW-1133">Transmembrane helix</keyword>